<gene>
    <name evidence="2" type="ORF">QYM36_000674</name>
</gene>
<comment type="caution">
    <text evidence="2">The sequence shown here is derived from an EMBL/GenBank/DDBJ whole genome shotgun (WGS) entry which is preliminary data.</text>
</comment>
<evidence type="ECO:0000313" key="2">
    <source>
        <dbReference type="EMBL" id="KAK2726304.1"/>
    </source>
</evidence>
<dbReference type="Proteomes" id="UP001187531">
    <property type="component" value="Unassembled WGS sequence"/>
</dbReference>
<reference evidence="2" key="1">
    <citation type="submission" date="2023-07" db="EMBL/GenBank/DDBJ databases">
        <title>Chromosome-level genome assembly of Artemia franciscana.</title>
        <authorList>
            <person name="Jo E."/>
        </authorList>
    </citation>
    <scope>NUCLEOTIDE SEQUENCE</scope>
    <source>
        <tissue evidence="2">Whole body</tissue>
    </source>
</reference>
<accession>A0AA88IDK0</accession>
<dbReference type="EMBL" id="JAVRJZ010000002">
    <property type="protein sequence ID" value="KAK2726304.1"/>
    <property type="molecule type" value="Genomic_DNA"/>
</dbReference>
<organism evidence="2 3">
    <name type="scientific">Artemia franciscana</name>
    <name type="common">Brine shrimp</name>
    <name type="synonym">Artemia sanfranciscana</name>
    <dbReference type="NCBI Taxonomy" id="6661"/>
    <lineage>
        <taxon>Eukaryota</taxon>
        <taxon>Metazoa</taxon>
        <taxon>Ecdysozoa</taxon>
        <taxon>Arthropoda</taxon>
        <taxon>Crustacea</taxon>
        <taxon>Branchiopoda</taxon>
        <taxon>Anostraca</taxon>
        <taxon>Artemiidae</taxon>
        <taxon>Artemia</taxon>
    </lineage>
</organism>
<keyword evidence="3" id="KW-1185">Reference proteome</keyword>
<protein>
    <submittedName>
        <fullName evidence="2">Uncharacterized protein</fullName>
    </submittedName>
</protein>
<proteinExistence type="predicted"/>
<feature type="region of interest" description="Disordered" evidence="1">
    <location>
        <begin position="77"/>
        <end position="107"/>
    </location>
</feature>
<dbReference type="AlphaFoldDB" id="A0AA88IDK0"/>
<feature type="compositionally biased region" description="Acidic residues" evidence="1">
    <location>
        <begin position="83"/>
        <end position="107"/>
    </location>
</feature>
<sequence length="107" mass="11886">MRKFAYDPTLAAATLIDPIFGANSLTQDEFADAVSLINELSRFSHQFWKNGDSFNERSEADSVGVLNTELSSSSLLRDSGDGLLEDDLPDIPFDDTPDEEEEELQQL</sequence>
<evidence type="ECO:0000313" key="3">
    <source>
        <dbReference type="Proteomes" id="UP001187531"/>
    </source>
</evidence>
<evidence type="ECO:0000256" key="1">
    <source>
        <dbReference type="SAM" id="MobiDB-lite"/>
    </source>
</evidence>
<name>A0AA88IDK0_ARTSF</name>